<dbReference type="GO" id="GO:0005886">
    <property type="term" value="C:plasma membrane"/>
    <property type="evidence" value="ECO:0007669"/>
    <property type="project" value="UniProtKB-SubCell"/>
</dbReference>
<proteinExistence type="predicted"/>
<evidence type="ECO:0000256" key="3">
    <source>
        <dbReference type="ARBA" id="ARBA00022679"/>
    </source>
</evidence>
<comment type="caution">
    <text evidence="9">The sequence shown here is derived from an EMBL/GenBank/DDBJ whole genome shotgun (WGS) entry which is preliminary data.</text>
</comment>
<sequence>MKKHLLILFCYSLFFSASEILYRYIWNLPKVSSIAETFIVIFVFVSLFYFAKYKITQGFIALFFVVSTIGNNLHYAIFQSWMSSVNYFLFFKEFSEVANAGTPILAENFAVLCWGIIEFLVFLSLLTFKRKKSIFADIVFILGIGYVFIRSYTTTSHERFLSPNTYYSRIKSNYLSFGYFVGNLLPKYIFQTSNIPMYRQTAPQIIAKPTIKNIILIMGESVSAKHIAKFGYERETTPFLTESSLNNNAIFKQAYASGVFTSLSLPMFFNAIPTPNGMEQISKGTTNLFKLAKLQGYKTRFYSAQPEREMVMMNFLGKAWMDEVIFPTDLGFSDKDAIPDDTLLPLFEKLELNSDPSFIVLHHRGSHQPYGKYLQENEKFFKGSSALDNYDSTIVKMDEFVKKVVGFLEKRNTNDWLVIYTSDHGQNVQKEFYNQGTLDEDNYLVPLYIYSKDAKFQQKISQIFSQCEITPHYKLSTFLMSTLGYDTPISDCTTGSILSGVLSGDSGYLQLVPQGGMKLIYPNRK</sequence>
<evidence type="ECO:0000256" key="4">
    <source>
        <dbReference type="ARBA" id="ARBA00022692"/>
    </source>
</evidence>
<dbReference type="GO" id="GO:0009244">
    <property type="term" value="P:lipopolysaccharide core region biosynthetic process"/>
    <property type="evidence" value="ECO:0007669"/>
    <property type="project" value="TreeGrafter"/>
</dbReference>
<feature type="transmembrane region" description="Helical" evidence="7">
    <location>
        <begin position="109"/>
        <end position="128"/>
    </location>
</feature>
<evidence type="ECO:0000256" key="5">
    <source>
        <dbReference type="ARBA" id="ARBA00022989"/>
    </source>
</evidence>
<evidence type="ECO:0000256" key="2">
    <source>
        <dbReference type="ARBA" id="ARBA00022475"/>
    </source>
</evidence>
<feature type="transmembrane region" description="Helical" evidence="7">
    <location>
        <begin position="58"/>
        <end position="78"/>
    </location>
</feature>
<feature type="transmembrane region" description="Helical" evidence="7">
    <location>
        <begin position="135"/>
        <end position="153"/>
    </location>
</feature>
<feature type="domain" description="Sulfatase N-terminal" evidence="8">
    <location>
        <begin position="212"/>
        <end position="471"/>
    </location>
</feature>
<dbReference type="Pfam" id="PF00884">
    <property type="entry name" value="Sulfatase"/>
    <property type="match status" value="1"/>
</dbReference>
<name>A0A4R2N0D1_9PAST</name>
<dbReference type="Gene3D" id="3.40.720.10">
    <property type="entry name" value="Alkaline Phosphatase, subunit A"/>
    <property type="match status" value="1"/>
</dbReference>
<dbReference type="RefSeq" id="WP_132023511.1">
    <property type="nucleotide sequence ID" value="NZ_CP016605.1"/>
</dbReference>
<evidence type="ECO:0000313" key="10">
    <source>
        <dbReference type="Proteomes" id="UP000294841"/>
    </source>
</evidence>
<dbReference type="CDD" id="cd16017">
    <property type="entry name" value="LptA"/>
    <property type="match status" value="1"/>
</dbReference>
<dbReference type="PANTHER" id="PTHR30443">
    <property type="entry name" value="INNER MEMBRANE PROTEIN"/>
    <property type="match status" value="1"/>
</dbReference>
<dbReference type="EMBL" id="SLXI01000003">
    <property type="protein sequence ID" value="TCP12854.1"/>
    <property type="molecule type" value="Genomic_DNA"/>
</dbReference>
<keyword evidence="10" id="KW-1185">Reference proteome</keyword>
<dbReference type="OrthoDB" id="9786870at2"/>
<gene>
    <name evidence="9" type="ORF">EV697_103160</name>
</gene>
<evidence type="ECO:0000313" key="9">
    <source>
        <dbReference type="EMBL" id="TCP12854.1"/>
    </source>
</evidence>
<evidence type="ECO:0000256" key="6">
    <source>
        <dbReference type="ARBA" id="ARBA00023136"/>
    </source>
</evidence>
<keyword evidence="6 7" id="KW-0472">Membrane</keyword>
<feature type="transmembrane region" description="Helical" evidence="7">
    <location>
        <begin position="33"/>
        <end position="51"/>
    </location>
</feature>
<dbReference type="InterPro" id="IPR000917">
    <property type="entry name" value="Sulfatase_N"/>
</dbReference>
<organism evidence="9 10">
    <name type="scientific">Bisgaardia hudsonensis</name>
    <dbReference type="NCBI Taxonomy" id="109472"/>
    <lineage>
        <taxon>Bacteria</taxon>
        <taxon>Pseudomonadati</taxon>
        <taxon>Pseudomonadota</taxon>
        <taxon>Gammaproteobacteria</taxon>
        <taxon>Pasteurellales</taxon>
        <taxon>Pasteurellaceae</taxon>
        <taxon>Bisgaardia</taxon>
    </lineage>
</organism>
<keyword evidence="2" id="KW-1003">Cell membrane</keyword>
<keyword evidence="3 9" id="KW-0808">Transferase</keyword>
<dbReference type="InterPro" id="IPR058130">
    <property type="entry name" value="PEA_transf_C"/>
</dbReference>
<dbReference type="Proteomes" id="UP000294841">
    <property type="component" value="Unassembled WGS sequence"/>
</dbReference>
<reference evidence="9 10" key="1">
    <citation type="submission" date="2019-03" db="EMBL/GenBank/DDBJ databases">
        <title>Genomic Encyclopedia of Type Strains, Phase IV (KMG-IV): sequencing the most valuable type-strain genomes for metagenomic binning, comparative biology and taxonomic classification.</title>
        <authorList>
            <person name="Goeker M."/>
        </authorList>
    </citation>
    <scope>NUCLEOTIDE SEQUENCE [LARGE SCALE GENOMIC DNA]</scope>
    <source>
        <strain evidence="9 10">DSM 28231</strain>
    </source>
</reference>
<dbReference type="PANTHER" id="PTHR30443:SF0">
    <property type="entry name" value="PHOSPHOETHANOLAMINE TRANSFERASE EPTA"/>
    <property type="match status" value="1"/>
</dbReference>
<dbReference type="InterPro" id="IPR040423">
    <property type="entry name" value="PEA_transferase"/>
</dbReference>
<dbReference type="GO" id="GO:0016776">
    <property type="term" value="F:phosphotransferase activity, phosphate group as acceptor"/>
    <property type="evidence" value="ECO:0007669"/>
    <property type="project" value="TreeGrafter"/>
</dbReference>
<evidence type="ECO:0000259" key="8">
    <source>
        <dbReference type="Pfam" id="PF00884"/>
    </source>
</evidence>
<dbReference type="InterPro" id="IPR017850">
    <property type="entry name" value="Alkaline_phosphatase_core_sf"/>
</dbReference>
<comment type="subcellular location">
    <subcellularLocation>
        <location evidence="1">Cell membrane</location>
        <topology evidence="1">Multi-pass membrane protein</topology>
    </subcellularLocation>
</comment>
<keyword evidence="4 7" id="KW-0812">Transmembrane</keyword>
<dbReference type="AlphaFoldDB" id="A0A4R2N0D1"/>
<evidence type="ECO:0000256" key="7">
    <source>
        <dbReference type="SAM" id="Phobius"/>
    </source>
</evidence>
<protein>
    <submittedName>
        <fullName evidence="9">Glucan phosphoethanolaminetransferase (Alkaline phosphatase superfamily)</fullName>
    </submittedName>
</protein>
<dbReference type="SUPFAM" id="SSF53649">
    <property type="entry name" value="Alkaline phosphatase-like"/>
    <property type="match status" value="1"/>
</dbReference>
<accession>A0A4R2N0D1</accession>
<keyword evidence="5 7" id="KW-1133">Transmembrane helix</keyword>
<evidence type="ECO:0000256" key="1">
    <source>
        <dbReference type="ARBA" id="ARBA00004651"/>
    </source>
</evidence>